<dbReference type="CDD" id="cd01949">
    <property type="entry name" value="GGDEF"/>
    <property type="match status" value="1"/>
</dbReference>
<feature type="domain" description="GGDEF" evidence="7">
    <location>
        <begin position="495"/>
        <end position="627"/>
    </location>
</feature>
<dbReference type="Gene3D" id="3.30.450.20">
    <property type="entry name" value="PAS domain"/>
    <property type="match status" value="1"/>
</dbReference>
<gene>
    <name evidence="8" type="ORF">F130042H8_15210</name>
</gene>
<proteinExistence type="predicted"/>
<keyword evidence="3 6" id="KW-0812">Transmembrane</keyword>
<dbReference type="InterPro" id="IPR033479">
    <property type="entry name" value="dCache_1"/>
</dbReference>
<organism evidence="8 9">
    <name type="scientific">Enterocloster alcoholdehydrogenati</name>
    <dbReference type="NCBI Taxonomy" id="2547410"/>
    <lineage>
        <taxon>Bacteria</taxon>
        <taxon>Bacillati</taxon>
        <taxon>Bacillota</taxon>
        <taxon>Clostridia</taxon>
        <taxon>Lachnospirales</taxon>
        <taxon>Lachnospiraceae</taxon>
        <taxon>Enterocloster</taxon>
    </lineage>
</organism>
<dbReference type="Gene3D" id="3.30.70.270">
    <property type="match status" value="1"/>
</dbReference>
<protein>
    <recommendedName>
        <fullName evidence="7">GGDEF domain-containing protein</fullName>
    </recommendedName>
</protein>
<evidence type="ECO:0000313" key="9">
    <source>
        <dbReference type="Proteomes" id="UP001600894"/>
    </source>
</evidence>
<dbReference type="InterPro" id="IPR043128">
    <property type="entry name" value="Rev_trsase/Diguanyl_cyclase"/>
</dbReference>
<dbReference type="RefSeq" id="WP_176253619.1">
    <property type="nucleotide sequence ID" value="NZ_BAABXL010000001.1"/>
</dbReference>
<dbReference type="Proteomes" id="UP001600894">
    <property type="component" value="Unassembled WGS sequence"/>
</dbReference>
<evidence type="ECO:0000256" key="2">
    <source>
        <dbReference type="ARBA" id="ARBA00022475"/>
    </source>
</evidence>
<evidence type="ECO:0000259" key="7">
    <source>
        <dbReference type="PROSITE" id="PS50887"/>
    </source>
</evidence>
<dbReference type="NCBIfam" id="TIGR00254">
    <property type="entry name" value="GGDEF"/>
    <property type="match status" value="1"/>
</dbReference>
<keyword evidence="2" id="KW-1003">Cell membrane</keyword>
<dbReference type="InterPro" id="IPR029787">
    <property type="entry name" value="Nucleotide_cyclase"/>
</dbReference>
<comment type="subcellular location">
    <subcellularLocation>
        <location evidence="1">Cell membrane</location>
        <topology evidence="1">Multi-pass membrane protein</topology>
    </subcellularLocation>
</comment>
<dbReference type="PANTHER" id="PTHR46663:SF2">
    <property type="entry name" value="GGDEF DOMAIN-CONTAINING PROTEIN"/>
    <property type="match status" value="1"/>
</dbReference>
<feature type="transmembrane region" description="Helical" evidence="6">
    <location>
        <begin position="12"/>
        <end position="34"/>
    </location>
</feature>
<dbReference type="InterPro" id="IPR052163">
    <property type="entry name" value="DGC-Regulatory_Protein"/>
</dbReference>
<dbReference type="Pfam" id="PF02743">
    <property type="entry name" value="dCache_1"/>
    <property type="match status" value="1"/>
</dbReference>
<evidence type="ECO:0000313" key="8">
    <source>
        <dbReference type="EMBL" id="GAA6268461.1"/>
    </source>
</evidence>
<feature type="transmembrane region" description="Helical" evidence="6">
    <location>
        <begin position="299"/>
        <end position="319"/>
    </location>
</feature>
<dbReference type="EMBL" id="BAABXL010000001">
    <property type="protein sequence ID" value="GAA6268461.1"/>
    <property type="molecule type" value="Genomic_DNA"/>
</dbReference>
<comment type="caution">
    <text evidence="8">The sequence shown here is derived from an EMBL/GenBank/DDBJ whole genome shotgun (WGS) entry which is preliminary data.</text>
</comment>
<dbReference type="InterPro" id="IPR000160">
    <property type="entry name" value="GGDEF_dom"/>
</dbReference>
<evidence type="ECO:0000256" key="5">
    <source>
        <dbReference type="ARBA" id="ARBA00023136"/>
    </source>
</evidence>
<evidence type="ECO:0000256" key="6">
    <source>
        <dbReference type="SAM" id="Phobius"/>
    </source>
</evidence>
<dbReference type="SMART" id="SM00267">
    <property type="entry name" value="GGDEF"/>
    <property type="match status" value="1"/>
</dbReference>
<name>A0ABQ0AWQ4_9FIRM</name>
<dbReference type="PANTHER" id="PTHR46663">
    <property type="entry name" value="DIGUANYLATE CYCLASE DGCT-RELATED"/>
    <property type="match status" value="1"/>
</dbReference>
<keyword evidence="5 6" id="KW-0472">Membrane</keyword>
<accession>A0ABQ0AWQ4</accession>
<reference evidence="8 9" key="1">
    <citation type="submission" date="2024-04" db="EMBL/GenBank/DDBJ databases">
        <title>Defined microbial consortia suppress multidrug-resistant proinflammatory Enterobacteriaceae via ecological control.</title>
        <authorList>
            <person name="Furuichi M."/>
            <person name="Kawaguchi T."/>
            <person name="Pust M."/>
            <person name="Yasuma K."/>
            <person name="Plichta D."/>
            <person name="Hasegawa N."/>
            <person name="Ohya T."/>
            <person name="Bhattarai S."/>
            <person name="Sasajima S."/>
            <person name="Aoto Y."/>
            <person name="Tuganbaev T."/>
            <person name="Yaginuma M."/>
            <person name="Ueda M."/>
            <person name="Okahashi N."/>
            <person name="Amafuji K."/>
            <person name="Kiridooshi Y."/>
            <person name="Sugita K."/>
            <person name="Strazar M."/>
            <person name="Skelly A."/>
            <person name="Suda W."/>
            <person name="Hattori M."/>
            <person name="Nakamoto N."/>
            <person name="Caballero S."/>
            <person name="Norman J."/>
            <person name="Olle B."/>
            <person name="Tanoue T."/>
            <person name="Arita M."/>
            <person name="Bucci V."/>
            <person name="Atarashi K."/>
            <person name="Xavier R."/>
            <person name="Honda K."/>
        </authorList>
    </citation>
    <scope>NUCLEOTIDE SEQUENCE [LARGE SCALE GENOMIC DNA]</scope>
    <source>
        <strain evidence="9">f13</strain>
    </source>
</reference>
<keyword evidence="4 6" id="KW-1133">Transmembrane helix</keyword>
<evidence type="ECO:0000256" key="4">
    <source>
        <dbReference type="ARBA" id="ARBA00022989"/>
    </source>
</evidence>
<dbReference type="SUPFAM" id="SSF55073">
    <property type="entry name" value="Nucleotide cyclase"/>
    <property type="match status" value="1"/>
</dbReference>
<sequence>MGEQKKNGWKMASWALLVTGVIVFAIINILVVFFCYSRHIHRKILDQNMEQIGNVSDYVVRIIRNEMKHCIETLEVSEEIFSRQRELISPESVDQLIQIRDKTGFTIAGLMDRDGNAIDDTGTGWQVDQTGFLKVMDRGEVFISDVFTSERQHMDQILVMVPLETAGQIQGAVWGQYPISFITDIIDQEMDFDLYFQIVDDKGRYISRSQNENALATERDMLLWEEMERYEYLEGDTVEKVKEKVENYQSGMLYFQYGGQGRYVSYQPLGINNWYVFSAMPSDQLNGYVNEIQGLSLDMLLWFSLSVALVVGVVILLAYEGNRRISQKNRELAIKNQLFRIVMDKTQDTPFELDLAAGRVKIYRSRCQDDAEYDVLENITPEAMTDRGYIQKKDRGVYEHFYRKVICGLEVEPLVLQLKADGAWEWNRIHVLTVDETSAVGFLEGYTEQMDQKHKLETISRKTRTDALTGLYNRETFVEAVEERLKTIQDLETAGLDALFILDLDHFKTLNDTLGHMMGDQALKQAGANLRFSIRKTDLAGRLGGDEFVLFLEELPDLFALEQCAKKVNKALLMSWEREQKRVDISASVGIAIAERGMAFKELYEKADQALYEVKRHGRNGYRIAEQGKP</sequence>
<evidence type="ECO:0000256" key="1">
    <source>
        <dbReference type="ARBA" id="ARBA00004651"/>
    </source>
</evidence>
<dbReference type="Pfam" id="PF00990">
    <property type="entry name" value="GGDEF"/>
    <property type="match status" value="1"/>
</dbReference>
<evidence type="ECO:0000256" key="3">
    <source>
        <dbReference type="ARBA" id="ARBA00022692"/>
    </source>
</evidence>
<keyword evidence="9" id="KW-1185">Reference proteome</keyword>
<dbReference type="PROSITE" id="PS50887">
    <property type="entry name" value="GGDEF"/>
    <property type="match status" value="1"/>
</dbReference>